<feature type="compositionally biased region" description="Polar residues" evidence="3">
    <location>
        <begin position="137"/>
        <end position="148"/>
    </location>
</feature>
<comment type="caution">
    <text evidence="4">The sequence shown here is derived from an EMBL/GenBank/DDBJ whole genome shotgun (WGS) entry which is preliminary data.</text>
</comment>
<evidence type="ECO:0000256" key="2">
    <source>
        <dbReference type="ARBA" id="ARBA00023134"/>
    </source>
</evidence>
<dbReference type="Proteomes" id="UP000236291">
    <property type="component" value="Unassembled WGS sequence"/>
</dbReference>
<keyword evidence="1" id="KW-0547">Nucleotide-binding</keyword>
<reference evidence="4 5" key="2">
    <citation type="journal article" date="2017" name="Front. Plant Sci.">
        <title>Gene Classification and Mining of Molecular Markers Useful in Red Clover (Trifolium pratense) Breeding.</title>
        <authorList>
            <person name="Istvanek J."/>
            <person name="Dluhosova J."/>
            <person name="Dluhos P."/>
            <person name="Patkova L."/>
            <person name="Nedelnik J."/>
            <person name="Repkova J."/>
        </authorList>
    </citation>
    <scope>NUCLEOTIDE SEQUENCE [LARGE SCALE GENOMIC DNA]</scope>
    <source>
        <strain evidence="5">cv. Tatra</strain>
        <tissue evidence="4">Young leaves</tissue>
    </source>
</reference>
<dbReference type="PANTHER" id="PTHR11089">
    <property type="entry name" value="GTP-BINDING PROTEIN-RELATED"/>
    <property type="match status" value="1"/>
</dbReference>
<dbReference type="InterPro" id="IPR023179">
    <property type="entry name" value="GTP-bd_ortho_bundle_sf"/>
</dbReference>
<sequence>RVDENDFLLQLCKSSGKLLKGGEPDLMTAAKMILHDWQRGKIPFFVPPPRQDALSESEETNVNGIDVDETVDPNQASAAIKAIANVLSSQQQRNVPVQGDLYNENELKGESTDQLPNTGDYTDEEDSEASEQDPSEQDPSTDVPSEQLISAEPVPTSES</sequence>
<dbReference type="Gene3D" id="1.10.1580.10">
    <property type="match status" value="1"/>
</dbReference>
<accession>A0A2K3JNS4</accession>
<evidence type="ECO:0000256" key="1">
    <source>
        <dbReference type="ARBA" id="ARBA00022741"/>
    </source>
</evidence>
<evidence type="ECO:0000256" key="3">
    <source>
        <dbReference type="SAM" id="MobiDB-lite"/>
    </source>
</evidence>
<dbReference type="GO" id="GO:0005525">
    <property type="term" value="F:GTP binding"/>
    <property type="evidence" value="ECO:0007669"/>
    <property type="project" value="UniProtKB-KW"/>
</dbReference>
<dbReference type="GO" id="GO:0005730">
    <property type="term" value="C:nucleolus"/>
    <property type="evidence" value="ECO:0007669"/>
    <property type="project" value="TreeGrafter"/>
</dbReference>
<dbReference type="AlphaFoldDB" id="A0A2K3JNS4"/>
<evidence type="ECO:0000313" key="4">
    <source>
        <dbReference type="EMBL" id="PNX55676.1"/>
    </source>
</evidence>
<organism evidence="4 5">
    <name type="scientific">Trifolium pratense</name>
    <name type="common">Red clover</name>
    <dbReference type="NCBI Taxonomy" id="57577"/>
    <lineage>
        <taxon>Eukaryota</taxon>
        <taxon>Viridiplantae</taxon>
        <taxon>Streptophyta</taxon>
        <taxon>Embryophyta</taxon>
        <taxon>Tracheophyta</taxon>
        <taxon>Spermatophyta</taxon>
        <taxon>Magnoliopsida</taxon>
        <taxon>eudicotyledons</taxon>
        <taxon>Gunneridae</taxon>
        <taxon>Pentapetalae</taxon>
        <taxon>rosids</taxon>
        <taxon>fabids</taxon>
        <taxon>Fabales</taxon>
        <taxon>Fabaceae</taxon>
        <taxon>Papilionoideae</taxon>
        <taxon>50 kb inversion clade</taxon>
        <taxon>NPAAA clade</taxon>
        <taxon>Hologalegina</taxon>
        <taxon>IRL clade</taxon>
        <taxon>Trifolieae</taxon>
        <taxon>Trifolium</taxon>
    </lineage>
</organism>
<evidence type="ECO:0000313" key="5">
    <source>
        <dbReference type="Proteomes" id="UP000236291"/>
    </source>
</evidence>
<feature type="non-terminal residue" evidence="4">
    <location>
        <position position="1"/>
    </location>
</feature>
<reference evidence="4 5" key="1">
    <citation type="journal article" date="2014" name="Am. J. Bot.">
        <title>Genome assembly and annotation for red clover (Trifolium pratense; Fabaceae).</title>
        <authorList>
            <person name="Istvanek J."/>
            <person name="Jaros M."/>
            <person name="Krenek A."/>
            <person name="Repkova J."/>
        </authorList>
    </citation>
    <scope>NUCLEOTIDE SEQUENCE [LARGE SCALE GENOMIC DNA]</scope>
    <source>
        <strain evidence="5">cv. Tatra</strain>
        <tissue evidence="4">Young leaves</tissue>
    </source>
</reference>
<name>A0A2K3JNS4_TRIPR</name>
<keyword evidence="2" id="KW-0342">GTP-binding</keyword>
<proteinExistence type="predicted"/>
<dbReference type="EMBL" id="ASHM01072386">
    <property type="protein sequence ID" value="PNX55676.1"/>
    <property type="molecule type" value="Genomic_DNA"/>
</dbReference>
<gene>
    <name evidence="4" type="ORF">L195_g049306</name>
</gene>
<protein>
    <submittedName>
        <fullName evidence="4">Nucleolar GTP-binding protein 2-like</fullName>
    </submittedName>
</protein>
<dbReference type="PANTHER" id="PTHR11089:SF9">
    <property type="entry name" value="NUCLEOLAR GTP-BINDING PROTEIN 2"/>
    <property type="match status" value="1"/>
</dbReference>
<feature type="compositionally biased region" description="Acidic residues" evidence="3">
    <location>
        <begin position="121"/>
        <end position="136"/>
    </location>
</feature>
<dbReference type="STRING" id="57577.A0A2K3JNS4"/>
<feature type="region of interest" description="Disordered" evidence="3">
    <location>
        <begin position="88"/>
        <end position="159"/>
    </location>
</feature>
<dbReference type="InterPro" id="IPR050755">
    <property type="entry name" value="TRAFAC_YlqF/YawG_RiboMat"/>
</dbReference>